<keyword evidence="6" id="KW-0391">Immunity</keyword>
<dbReference type="Pfam" id="PF00084">
    <property type="entry name" value="Sushi"/>
    <property type="match status" value="12"/>
</dbReference>
<dbReference type="FunFam" id="2.10.70.10:FF:000055">
    <property type="entry name" value="Complement decay-accelerating factor, GPI-anchored"/>
    <property type="match status" value="1"/>
</dbReference>
<proteinExistence type="inferred from homology"/>
<evidence type="ECO:0000256" key="7">
    <source>
        <dbReference type="ARBA" id="ARBA00022875"/>
    </source>
</evidence>
<evidence type="ECO:0000256" key="3">
    <source>
        <dbReference type="ARBA" id="ARBA00022659"/>
    </source>
</evidence>
<protein>
    <recommendedName>
        <fullName evidence="13">Sushi domain-containing protein</fullName>
    </recommendedName>
</protein>
<evidence type="ECO:0000313" key="14">
    <source>
        <dbReference type="EMBL" id="OBS77632.1"/>
    </source>
</evidence>
<feature type="domain" description="Sushi" evidence="13">
    <location>
        <begin position="257"/>
        <end position="317"/>
    </location>
</feature>
<name>A0A1A6HJ14_NEOLE</name>
<dbReference type="CDD" id="cd00033">
    <property type="entry name" value="CCP"/>
    <property type="match status" value="12"/>
</dbReference>
<comment type="caution">
    <text evidence="10">Lacks conserved residue(s) required for the propagation of feature annotation.</text>
</comment>
<feature type="domain" description="Sushi" evidence="13">
    <location>
        <begin position="555"/>
        <end position="625"/>
    </location>
</feature>
<evidence type="ECO:0000256" key="8">
    <source>
        <dbReference type="ARBA" id="ARBA00023157"/>
    </source>
</evidence>
<dbReference type="PANTHER" id="PTHR45656:SF4">
    <property type="entry name" value="PROTEIN CBR-CLEC-78"/>
    <property type="match status" value="1"/>
</dbReference>
<feature type="disulfide bond" evidence="10">
    <location>
        <begin position="422"/>
        <end position="449"/>
    </location>
</feature>
<feature type="domain" description="Sushi" evidence="13">
    <location>
        <begin position="725"/>
        <end position="789"/>
    </location>
</feature>
<feature type="domain" description="Sushi" evidence="13">
    <location>
        <begin position="136"/>
        <end position="195"/>
    </location>
</feature>
<organism evidence="14 15">
    <name type="scientific">Neotoma lepida</name>
    <name type="common">Desert woodrat</name>
    <dbReference type="NCBI Taxonomy" id="56216"/>
    <lineage>
        <taxon>Eukaryota</taxon>
        <taxon>Metazoa</taxon>
        <taxon>Chordata</taxon>
        <taxon>Craniata</taxon>
        <taxon>Vertebrata</taxon>
        <taxon>Euteleostomi</taxon>
        <taxon>Mammalia</taxon>
        <taxon>Eutheria</taxon>
        <taxon>Euarchontoglires</taxon>
        <taxon>Glires</taxon>
        <taxon>Rodentia</taxon>
        <taxon>Myomorpha</taxon>
        <taxon>Muroidea</taxon>
        <taxon>Cricetidae</taxon>
        <taxon>Neotominae</taxon>
        <taxon>Neotoma</taxon>
    </lineage>
</organism>
<keyword evidence="9" id="KW-0325">Glycoprotein</keyword>
<feature type="transmembrane region" description="Helical" evidence="11">
    <location>
        <begin position="975"/>
        <end position="995"/>
    </location>
</feature>
<feature type="domain" description="Sushi" evidence="13">
    <location>
        <begin position="915"/>
        <end position="975"/>
    </location>
</feature>
<keyword evidence="11" id="KW-1133">Transmembrane helix</keyword>
<reference evidence="14 15" key="1">
    <citation type="submission" date="2016-06" db="EMBL/GenBank/DDBJ databases">
        <title>The Draft Genome Sequence and Annotation of the Desert Woodrat Neotoma lepida.</title>
        <authorList>
            <person name="Campbell M."/>
            <person name="Oakeson K.F."/>
            <person name="Yandell M."/>
            <person name="Halpert J.R."/>
            <person name="Dearing D."/>
        </authorList>
    </citation>
    <scope>NUCLEOTIDE SEQUENCE [LARGE SCALE GENOMIC DNA]</scope>
    <source>
        <strain evidence="14">417</strain>
        <tissue evidence="14">Liver</tissue>
    </source>
</reference>
<keyword evidence="3 10" id="KW-0768">Sushi</keyword>
<dbReference type="InterPro" id="IPR000436">
    <property type="entry name" value="Sushi_SCR_CCP_dom"/>
</dbReference>
<dbReference type="PANTHER" id="PTHR45656">
    <property type="entry name" value="PROTEIN CBR-CLEC-78"/>
    <property type="match status" value="1"/>
</dbReference>
<feature type="non-terminal residue" evidence="14">
    <location>
        <position position="999"/>
    </location>
</feature>
<feature type="domain" description="Sushi" evidence="13">
    <location>
        <begin position="669"/>
        <end position="724"/>
    </location>
</feature>
<evidence type="ECO:0000256" key="5">
    <source>
        <dbReference type="ARBA" id="ARBA00022737"/>
    </source>
</evidence>
<keyword evidence="15" id="KW-1185">Reference proteome</keyword>
<accession>A0A1A6HJ14</accession>
<feature type="disulfide bond" evidence="10">
    <location>
        <begin position="885"/>
        <end position="912"/>
    </location>
</feature>
<feature type="disulfide bond" evidence="10">
    <location>
        <begin position="482"/>
        <end position="509"/>
    </location>
</feature>
<evidence type="ECO:0000256" key="11">
    <source>
        <dbReference type="SAM" id="Phobius"/>
    </source>
</evidence>
<dbReference type="PROSITE" id="PS50923">
    <property type="entry name" value="SUSHI"/>
    <property type="match status" value="13"/>
</dbReference>
<keyword evidence="7" id="KW-0180">Complement pathway</keyword>
<dbReference type="FunFam" id="2.10.70.10:FF:000069">
    <property type="entry name" value="Complement component receptor type 1"/>
    <property type="match status" value="1"/>
</dbReference>
<feature type="disulfide bond" evidence="10">
    <location>
        <begin position="727"/>
        <end position="770"/>
    </location>
</feature>
<keyword evidence="11" id="KW-0472">Membrane</keyword>
<feature type="domain" description="Sushi" evidence="13">
    <location>
        <begin position="393"/>
        <end position="450"/>
    </location>
</feature>
<dbReference type="OrthoDB" id="5804959at2759"/>
<keyword evidence="5" id="KW-0677">Repeat</keyword>
<dbReference type="FunFam" id="2.10.70.10:FF:000070">
    <property type="entry name" value="Complement C3d receptor 2"/>
    <property type="match status" value="2"/>
</dbReference>
<dbReference type="SMART" id="SM00032">
    <property type="entry name" value="CCP"/>
    <property type="match status" value="13"/>
</dbReference>
<dbReference type="GO" id="GO:0006958">
    <property type="term" value="P:complement activation, classical pathway"/>
    <property type="evidence" value="ECO:0007669"/>
    <property type="project" value="UniProtKB-KW"/>
</dbReference>
<feature type="disulfide bond" evidence="10">
    <location>
        <begin position="946"/>
        <end position="973"/>
    </location>
</feature>
<dbReference type="Proteomes" id="UP000092124">
    <property type="component" value="Unassembled WGS sequence"/>
</dbReference>
<dbReference type="STRING" id="56216.A0A1A6HJ14"/>
<evidence type="ECO:0000256" key="6">
    <source>
        <dbReference type="ARBA" id="ARBA00022859"/>
    </source>
</evidence>
<feature type="disulfide bond" evidence="10">
    <location>
        <begin position="856"/>
        <end position="899"/>
    </location>
</feature>
<feature type="domain" description="Sushi" evidence="13">
    <location>
        <begin position="794"/>
        <end position="853"/>
    </location>
</feature>
<keyword evidence="4 12" id="KW-0732">Signal</keyword>
<feature type="disulfide bond" evidence="10">
    <location>
        <begin position="453"/>
        <end position="496"/>
    </location>
</feature>
<evidence type="ECO:0000259" key="13">
    <source>
        <dbReference type="PROSITE" id="PS50923"/>
    </source>
</evidence>
<comment type="caution">
    <text evidence="14">The sequence shown here is derived from an EMBL/GenBank/DDBJ whole genome shotgun (WGS) entry which is preliminary data.</text>
</comment>
<keyword evidence="8 10" id="KW-1015">Disulfide bond</keyword>
<dbReference type="EMBL" id="LZPO01028615">
    <property type="protein sequence ID" value="OBS77632.1"/>
    <property type="molecule type" value="Genomic_DNA"/>
</dbReference>
<evidence type="ECO:0000256" key="2">
    <source>
        <dbReference type="ARBA" id="ARBA00022588"/>
    </source>
</evidence>
<feature type="domain" description="Sushi" evidence="13">
    <location>
        <begin position="318"/>
        <end position="388"/>
    </location>
</feature>
<feature type="disulfide bond" evidence="10">
    <location>
        <begin position="198"/>
        <end position="241"/>
    </location>
</feature>
<keyword evidence="2" id="KW-0399">Innate immunity</keyword>
<feature type="disulfide bond" evidence="10">
    <location>
        <begin position="824"/>
        <end position="851"/>
    </location>
</feature>
<dbReference type="FunFam" id="2.10.70.10:FF:000014">
    <property type="entry name" value="Membrane cofactor protein"/>
    <property type="match status" value="3"/>
</dbReference>
<evidence type="ECO:0000256" key="9">
    <source>
        <dbReference type="ARBA" id="ARBA00023180"/>
    </source>
</evidence>
<dbReference type="InterPro" id="IPR051277">
    <property type="entry name" value="SEZ6_CSMD_C4BPB_Regulators"/>
</dbReference>
<dbReference type="SUPFAM" id="SSF57535">
    <property type="entry name" value="Complement control module/SCR domain"/>
    <property type="match status" value="15"/>
</dbReference>
<sequence>MAMCFFLLISSLGQRFPLFVIEGECEATGPPLTVSHNDFKLNGKSSSQCVPEGETVIWNNKFPVCEQISCDHPPKVENAREPHYSLPIPLQTVVLYTCLPGFRLIGEKTIFCVSKDQANGTWDKAPPVCEKWNRKSDCLEPRVPGGFKDRRSRPPFRHGDSVTFTCKANFTMKGSKTVWCQANQMWGPTPLPICESKCPSLPMIHNGHHTGQHVGQLVAGLSVTYSCDPGYLLIGQKAIKCLSSGDWDGVIPTCKEAKCEPPGQFLNGQIKEPLSLQVGATVYFSCNEGYRLQGQPSSQCVIVEQKAIWTKKPVCKEILCPPPPPVLNGRHTGSFSANVPYGSTVTYTCDPSPEKGVNFILVGEKTIYCTSDSKKSGIWSGPAPHCELSTSEVQCLQPQIDRGQISILKDRYFYNDTVTLSCESDFNLKGSRRIRCNAQGTWEPSVPVCEKDCQPPPKIINGQKENRHFLNFDPGTSIRYSCDPGYSLVGEDTIHCTPEGKWTPTAPKCKVAECKPVGPHVFKRPQNRFIRTAINSSCDEGSQLSESAYQPCQEITCPPPPIIHNGTHTGSSSEDVPYGTVVTYMCYPGPEEGVQFNLIGERTIRCTSGSGGRGSWSGPAPLCKLSLPAVQCSDVHVANGYKLTSKGAPYFYNDSVTFKCNNGYILNGKGCEPVKELHDLPDNSHVKLVNTACQHGYQLTGHTYEKCQNAENGTWFQKIAVCKVILCQPPPMVKNGRHTGMTAKHFLYGNEVFYECDQGFNLQGEKSLQCRYDPKGHGSWSGPPPNCSKSSPPTHCPDPEVKHGYKLNKTHSAYSHNDIVHVACNPGFIMNGSHLIRCHTNNTWVPGVPTCIRKGCPSPSTIPNGNHTGGNTIRFSPGMSIMYSCYQGYLLAGEALLLCTHEGTWSQPAPYCKEVNCSFPEDTNGIQKGLQLGKMYRYGATVTLECEDGYTLEGSPQSQCQDDHQWNPPLAICKYRVSAGSVVIILVAVIFCMMLKHKE</sequence>
<evidence type="ECO:0000313" key="15">
    <source>
        <dbReference type="Proteomes" id="UP000092124"/>
    </source>
</evidence>
<feature type="chain" id="PRO_5013198582" description="Sushi domain-containing protein" evidence="12">
    <location>
        <begin position="16"/>
        <end position="999"/>
    </location>
</feature>
<feature type="domain" description="Sushi" evidence="13">
    <location>
        <begin position="196"/>
        <end position="256"/>
    </location>
</feature>
<dbReference type="Gene3D" id="2.10.70.10">
    <property type="entry name" value="Complement Module, domain 1"/>
    <property type="match status" value="13"/>
</dbReference>
<gene>
    <name evidence="14" type="ORF">A6R68_19978</name>
</gene>
<evidence type="ECO:0000256" key="4">
    <source>
        <dbReference type="ARBA" id="ARBA00022729"/>
    </source>
</evidence>
<feature type="domain" description="Sushi" evidence="13">
    <location>
        <begin position="451"/>
        <end position="511"/>
    </location>
</feature>
<evidence type="ECO:0000256" key="12">
    <source>
        <dbReference type="SAM" id="SignalP"/>
    </source>
</evidence>
<evidence type="ECO:0000256" key="1">
    <source>
        <dbReference type="ARBA" id="ARBA00010908"/>
    </source>
</evidence>
<comment type="similarity">
    <text evidence="1">Belongs to the receptors of complement activation (RCA) family.</text>
</comment>
<keyword evidence="11" id="KW-0812">Transmembrane</keyword>
<feature type="disulfide bond" evidence="10">
    <location>
        <begin position="917"/>
        <end position="960"/>
    </location>
</feature>
<dbReference type="GO" id="GO:0045087">
    <property type="term" value="P:innate immune response"/>
    <property type="evidence" value="ECO:0007669"/>
    <property type="project" value="UniProtKB-KW"/>
</dbReference>
<dbReference type="AlphaFoldDB" id="A0A1A6HJ14"/>
<feature type="disulfide bond" evidence="10">
    <location>
        <begin position="227"/>
        <end position="254"/>
    </location>
</feature>
<dbReference type="InterPro" id="IPR035976">
    <property type="entry name" value="Sushi/SCR/CCP_sf"/>
</dbReference>
<feature type="domain" description="Sushi" evidence="13">
    <location>
        <begin position="68"/>
        <end position="131"/>
    </location>
</feature>
<feature type="signal peptide" evidence="12">
    <location>
        <begin position="1"/>
        <end position="15"/>
    </location>
</feature>
<feature type="domain" description="Sushi" evidence="13">
    <location>
        <begin position="854"/>
        <end position="914"/>
    </location>
</feature>
<evidence type="ECO:0000256" key="10">
    <source>
        <dbReference type="PROSITE-ProRule" id="PRU00302"/>
    </source>
</evidence>